<protein>
    <submittedName>
        <fullName evidence="2">Transposase family protein</fullName>
    </submittedName>
</protein>
<sequence length="74" mass="8830">NKKKKSGRPNNLTIEEKILLTLEYFREYRTYFHLGLDYNLHQSNVYLTIKKIEKILINSQEFKLPGKKILTESS</sequence>
<dbReference type="AlphaFoldDB" id="A0A941GLZ1"/>
<accession>A0A941GLZ1</accession>
<name>A0A941GLZ1_9CHRO</name>
<evidence type="ECO:0000259" key="1">
    <source>
        <dbReference type="Pfam" id="PF13613"/>
    </source>
</evidence>
<dbReference type="EMBL" id="JADQBC010000005">
    <property type="protein sequence ID" value="MBR8826569.1"/>
    <property type="molecule type" value="Genomic_DNA"/>
</dbReference>
<dbReference type="Pfam" id="PF13613">
    <property type="entry name" value="HTH_Tnp_4"/>
    <property type="match status" value="1"/>
</dbReference>
<organism evidence="2 3">
    <name type="scientific">Gomphosphaeria aponina SAG 52.96 = DSM 107014</name>
    <dbReference type="NCBI Taxonomy" id="1521640"/>
    <lineage>
        <taxon>Bacteria</taxon>
        <taxon>Bacillati</taxon>
        <taxon>Cyanobacteriota</taxon>
        <taxon>Cyanophyceae</taxon>
        <taxon>Oscillatoriophycideae</taxon>
        <taxon>Chroococcales</taxon>
        <taxon>Gomphosphaeriaceae</taxon>
        <taxon>Gomphosphaeria</taxon>
    </lineage>
</organism>
<feature type="domain" description="Transposase Helix-turn-helix" evidence="1">
    <location>
        <begin position="11"/>
        <end position="57"/>
    </location>
</feature>
<dbReference type="InterPro" id="IPR027805">
    <property type="entry name" value="Transposase_HTH_dom"/>
</dbReference>
<evidence type="ECO:0000313" key="3">
    <source>
        <dbReference type="Proteomes" id="UP000767446"/>
    </source>
</evidence>
<gene>
    <name evidence="2" type="ORF">DSM107014_01470</name>
</gene>
<evidence type="ECO:0000313" key="2">
    <source>
        <dbReference type="EMBL" id="MBR8826569.1"/>
    </source>
</evidence>
<dbReference type="Proteomes" id="UP000767446">
    <property type="component" value="Unassembled WGS sequence"/>
</dbReference>
<feature type="non-terminal residue" evidence="2">
    <location>
        <position position="1"/>
    </location>
</feature>
<comment type="caution">
    <text evidence="2">The sequence shown here is derived from an EMBL/GenBank/DDBJ whole genome shotgun (WGS) entry which is preliminary data.</text>
</comment>
<proteinExistence type="predicted"/>
<reference evidence="2" key="1">
    <citation type="submission" date="2021-02" db="EMBL/GenBank/DDBJ databases">
        <title>Metagenome analyses of Stigonema ocellatum DSM 106950, Chlorogloea purpurea SAG 13.99 and Gomphosphaeria aponina DSM 107014.</title>
        <authorList>
            <person name="Marter P."/>
            <person name="Huang S."/>
        </authorList>
    </citation>
    <scope>NUCLEOTIDE SEQUENCE</scope>
    <source>
        <strain evidence="2">JP213</strain>
    </source>
</reference>